<dbReference type="InterPro" id="IPR035104">
    <property type="entry name" value="Ribosomal_protein_S1-like"/>
</dbReference>
<dbReference type="PRINTS" id="PR00681">
    <property type="entry name" value="RIBOSOMALS1"/>
</dbReference>
<reference evidence="7" key="1">
    <citation type="submission" date="2019-08" db="EMBL/GenBank/DDBJ databases">
        <authorList>
            <person name="Kucharzyk K."/>
            <person name="Murdoch R.W."/>
            <person name="Higgins S."/>
            <person name="Loffler F."/>
        </authorList>
    </citation>
    <scope>NUCLEOTIDE SEQUENCE</scope>
</reference>
<sequence length="640" mass="72181">MKEVVLADKAGYCFGVKRAVDSALRLREQYNKPIYTLGPLIHNNDVVNFLKDKEIYSVELDEIDKLQVDDVIIIRSHGVPKDILDKLKNHKVIVENATCPYVSNIQQKVEKYYKEGYSIIIVGDKNHPEVMGINGWCNNSAIISKNGENLEEIPRRVCVVSQTTEKQSNWEKVLSKIISSSKELIAFNTICSATEVRQKSAEEISKEVDAMIVIGGFNSSNTTKLYEICKNNCEDTYHVENLNGLPTEILKNNKIKKIGVTAGASTPDWIIKEAIEKMKDEKVLNGEEMELYEQYSKDNVNISVGKILEGEVFKVNDKEAYLTIGTKSEAILPINEYTKEENASLKNFLKPGDRIKAKVINRKNTDGLVVLSTIEVERQKLYEDLRIAFENKETMEVVVKEEVKGGLVASYKGIRVFIPASHLELNRVSNFKAYVGNTIKVQLIEFERQRNGMKIVASRRDILKGEKETKEVETWNSLEEGQIVEGIVRRISNFGAFVEINGVDGLLHSSEISWNKVNNPNELLKVGEKVKVSILSVDKENKKLSLSIKKLSENPWNSIKEKYPVGNIVLGKVVRFAKFGAFVELEPGVDGLVHISQISKNRIESPEEILKVGEEIKAIIVDVNEEQKRVALSIKALEEI</sequence>
<feature type="domain" description="S1 motif" evidence="6">
    <location>
        <begin position="305"/>
        <end position="374"/>
    </location>
</feature>
<dbReference type="Gene3D" id="2.40.50.140">
    <property type="entry name" value="Nucleic acid-binding proteins"/>
    <property type="match status" value="3"/>
</dbReference>
<evidence type="ECO:0000256" key="3">
    <source>
        <dbReference type="ARBA" id="ARBA00022723"/>
    </source>
</evidence>
<keyword evidence="5" id="KW-0411">Iron-sulfur</keyword>
<dbReference type="Pfam" id="PF02401">
    <property type="entry name" value="LYTB"/>
    <property type="match status" value="1"/>
</dbReference>
<dbReference type="HAMAP" id="MF_00191">
    <property type="entry name" value="IspH"/>
    <property type="match status" value="1"/>
</dbReference>
<organism evidence="7">
    <name type="scientific">bioreactor metagenome</name>
    <dbReference type="NCBI Taxonomy" id="1076179"/>
    <lineage>
        <taxon>unclassified sequences</taxon>
        <taxon>metagenomes</taxon>
        <taxon>ecological metagenomes</taxon>
    </lineage>
</organism>
<accession>A0A644Z3X8</accession>
<dbReference type="GO" id="GO:0005737">
    <property type="term" value="C:cytoplasm"/>
    <property type="evidence" value="ECO:0007669"/>
    <property type="project" value="UniProtKB-ARBA"/>
</dbReference>
<dbReference type="Gene3D" id="3.40.1010.20">
    <property type="entry name" value="4-hydroxy-3-methylbut-2-enyl diphosphate reductase, catalytic domain"/>
    <property type="match status" value="2"/>
</dbReference>
<evidence type="ECO:0000256" key="5">
    <source>
        <dbReference type="ARBA" id="ARBA00023014"/>
    </source>
</evidence>
<dbReference type="CDD" id="cd05688">
    <property type="entry name" value="S1_RPS1_repeat_ec3"/>
    <property type="match status" value="1"/>
</dbReference>
<dbReference type="EC" id="1.17.7.4" evidence="7"/>
<dbReference type="CDD" id="cd13944">
    <property type="entry name" value="lytB_ispH"/>
    <property type="match status" value="1"/>
</dbReference>
<dbReference type="FunFam" id="2.40.50.140:FF:000051">
    <property type="entry name" value="RNA-binding transcriptional accessory protein"/>
    <property type="match status" value="1"/>
</dbReference>
<comment type="cofactor">
    <cofactor evidence="1">
        <name>[4Fe-4S] cluster</name>
        <dbReference type="ChEBI" id="CHEBI:49883"/>
    </cofactor>
</comment>
<proteinExistence type="inferred from homology"/>
<dbReference type="NCBIfam" id="NF000907">
    <property type="entry name" value="PRK00087.1"/>
    <property type="match status" value="1"/>
</dbReference>
<evidence type="ECO:0000256" key="2">
    <source>
        <dbReference type="ARBA" id="ARBA00022485"/>
    </source>
</evidence>
<dbReference type="NCBIfam" id="TIGR00216">
    <property type="entry name" value="ispH_lytB"/>
    <property type="match status" value="1"/>
</dbReference>
<keyword evidence="3" id="KW-0479">Metal-binding</keyword>
<dbReference type="GO" id="GO:0019288">
    <property type="term" value="P:isopentenyl diphosphate biosynthetic process, methylerythritol 4-phosphate pathway"/>
    <property type="evidence" value="ECO:0007669"/>
    <property type="project" value="InterPro"/>
</dbReference>
<dbReference type="PROSITE" id="PS50126">
    <property type="entry name" value="S1"/>
    <property type="match status" value="4"/>
</dbReference>
<protein>
    <submittedName>
        <fullName evidence="7">4-hydroxy-3-methylbut-2-enyl diphosphate reductase</fullName>
        <ecNumber evidence="7">1.17.7.4</ecNumber>
    </submittedName>
</protein>
<dbReference type="GO" id="GO:0051745">
    <property type="term" value="F:4-hydroxy-3-methylbut-2-enyl diphosphate reductase activity"/>
    <property type="evidence" value="ECO:0007669"/>
    <property type="project" value="UniProtKB-EC"/>
</dbReference>
<keyword evidence="4" id="KW-0408">Iron</keyword>
<dbReference type="Pfam" id="PF00575">
    <property type="entry name" value="S1"/>
    <property type="match status" value="4"/>
</dbReference>
<dbReference type="GO" id="GO:0046872">
    <property type="term" value="F:metal ion binding"/>
    <property type="evidence" value="ECO:0007669"/>
    <property type="project" value="UniProtKB-KW"/>
</dbReference>
<evidence type="ECO:0000256" key="4">
    <source>
        <dbReference type="ARBA" id="ARBA00023004"/>
    </source>
</evidence>
<keyword evidence="7" id="KW-0560">Oxidoreductase</keyword>
<evidence type="ECO:0000313" key="7">
    <source>
        <dbReference type="EMBL" id="MPM35259.1"/>
    </source>
</evidence>
<dbReference type="GO" id="GO:0050992">
    <property type="term" value="P:dimethylallyl diphosphate biosynthetic process"/>
    <property type="evidence" value="ECO:0007669"/>
    <property type="project" value="InterPro"/>
</dbReference>
<evidence type="ECO:0000256" key="1">
    <source>
        <dbReference type="ARBA" id="ARBA00001966"/>
    </source>
</evidence>
<gene>
    <name evidence="7" type="primary">ispH_23</name>
    <name evidence="7" type="ORF">SDC9_81849</name>
</gene>
<evidence type="ECO:0000259" key="6">
    <source>
        <dbReference type="PROSITE" id="PS50126"/>
    </source>
</evidence>
<dbReference type="PANTHER" id="PTHR30426">
    <property type="entry name" value="4-HYDROXY-3-METHYLBUT-2-ENYL DIPHOSPHATE REDUCTASE"/>
    <property type="match status" value="1"/>
</dbReference>
<dbReference type="CDD" id="cd04465">
    <property type="entry name" value="S1_RPS1_repeat_ec2_hs2"/>
    <property type="match status" value="1"/>
</dbReference>
<dbReference type="SUPFAM" id="SSF50249">
    <property type="entry name" value="Nucleic acid-binding proteins"/>
    <property type="match status" value="3"/>
</dbReference>
<dbReference type="AlphaFoldDB" id="A0A644Z3X8"/>
<name>A0A644Z3X8_9ZZZZ</name>
<dbReference type="NCBIfam" id="NF009024">
    <property type="entry name" value="PRK12360.1"/>
    <property type="match status" value="1"/>
</dbReference>
<dbReference type="PANTHER" id="PTHR30426:SF0">
    <property type="entry name" value="4-HYDROXY-3-METHYLBUT-2-ENYL DIPHOSPHATE REDUCTASE"/>
    <property type="match status" value="1"/>
</dbReference>
<dbReference type="CDD" id="cd05687">
    <property type="entry name" value="S1_RPS1_repeat_ec1_hs1"/>
    <property type="match status" value="1"/>
</dbReference>
<feature type="domain" description="S1 motif" evidence="6">
    <location>
        <begin position="566"/>
        <end position="635"/>
    </location>
</feature>
<dbReference type="FunFam" id="2.40.50.140:FF:000103">
    <property type="entry name" value="protein RRP5 homolog"/>
    <property type="match status" value="1"/>
</dbReference>
<dbReference type="SMART" id="SM00316">
    <property type="entry name" value="S1"/>
    <property type="match status" value="4"/>
</dbReference>
<dbReference type="NCBIfam" id="NF005208">
    <property type="entry name" value="PRK06676.1"/>
    <property type="match status" value="1"/>
</dbReference>
<dbReference type="InterPro" id="IPR003451">
    <property type="entry name" value="LytB/IspH"/>
</dbReference>
<dbReference type="InterPro" id="IPR012340">
    <property type="entry name" value="NA-bd_OB-fold"/>
</dbReference>
<dbReference type="EMBL" id="VSSQ01007227">
    <property type="protein sequence ID" value="MPM35259.1"/>
    <property type="molecule type" value="Genomic_DNA"/>
</dbReference>
<feature type="domain" description="S1 motif" evidence="6">
    <location>
        <begin position="392"/>
        <end position="460"/>
    </location>
</feature>
<dbReference type="InterPro" id="IPR003029">
    <property type="entry name" value="S1_domain"/>
</dbReference>
<feature type="domain" description="S1 motif" evidence="6">
    <location>
        <begin position="481"/>
        <end position="549"/>
    </location>
</feature>
<dbReference type="Gene3D" id="3.40.50.11270">
    <property type="match status" value="1"/>
</dbReference>
<keyword evidence="2" id="KW-0004">4Fe-4S</keyword>
<dbReference type="GO" id="GO:0051539">
    <property type="term" value="F:4 iron, 4 sulfur cluster binding"/>
    <property type="evidence" value="ECO:0007669"/>
    <property type="project" value="UniProtKB-KW"/>
</dbReference>
<dbReference type="GO" id="GO:0003729">
    <property type="term" value="F:mRNA binding"/>
    <property type="evidence" value="ECO:0007669"/>
    <property type="project" value="UniProtKB-ARBA"/>
</dbReference>
<comment type="caution">
    <text evidence="7">The sequence shown here is derived from an EMBL/GenBank/DDBJ whole genome shotgun (WGS) entry which is preliminary data.</text>
</comment>